<comment type="subcellular location">
    <subcellularLocation>
        <location evidence="5">Cell membrane</location>
        <topology evidence="5">Peripheral membrane protein</topology>
        <orientation evidence="5">Cytoplasmic side</orientation>
    </subcellularLocation>
    <subcellularLocation>
        <location evidence="6">Cleavage furrow</location>
    </subcellularLocation>
    <subcellularLocation>
        <location evidence="2">Cytoplasm</location>
        <location evidence="2">Cytoskeleton</location>
        <location evidence="2">Spindle</location>
    </subcellularLocation>
    <subcellularLocation>
        <location evidence="4">Cytoplasmic vesicle</location>
        <location evidence="4">Secretory vesicle</location>
        <location evidence="4">Acrosome</location>
    </subcellularLocation>
    <subcellularLocation>
        <location evidence="3">Midbody</location>
    </subcellularLocation>
    <subcellularLocation>
        <location evidence="1">Nucleus</location>
    </subcellularLocation>
</comment>
<keyword evidence="8" id="KW-0343">GTPase activation</keyword>
<dbReference type="Pfam" id="PF00130">
    <property type="entry name" value="C1_1"/>
    <property type="match status" value="1"/>
</dbReference>
<dbReference type="PROSITE" id="PS00479">
    <property type="entry name" value="ZF_DAG_PE_1"/>
    <property type="match status" value="1"/>
</dbReference>
<accession>A0AAV6GIV8</accession>
<dbReference type="GO" id="GO:0051233">
    <property type="term" value="C:spindle midzone"/>
    <property type="evidence" value="ECO:0007669"/>
    <property type="project" value="TreeGrafter"/>
</dbReference>
<proteinExistence type="predicted"/>
<keyword evidence="9" id="KW-0217">Developmental protein</keyword>
<keyword evidence="16" id="KW-0863">Zinc-finger</keyword>
<dbReference type="GO" id="GO:0008289">
    <property type="term" value="F:lipid binding"/>
    <property type="evidence" value="ECO:0007669"/>
    <property type="project" value="UniProtKB-KW"/>
</dbReference>
<dbReference type="AlphaFoldDB" id="A0AAV6GIV8"/>
<evidence type="ECO:0000259" key="34">
    <source>
        <dbReference type="PROSITE" id="PS50081"/>
    </source>
</evidence>
<evidence type="ECO:0000313" key="36">
    <source>
        <dbReference type="EMBL" id="KAG5275168.1"/>
    </source>
</evidence>
<evidence type="ECO:0000256" key="26">
    <source>
        <dbReference type="ARBA" id="ARBA00023212"/>
    </source>
</evidence>
<gene>
    <name evidence="36" type="ORF">AALO_G00144340</name>
</gene>
<keyword evidence="11" id="KW-0963">Cytoplasm</keyword>
<dbReference type="GO" id="GO:0030154">
    <property type="term" value="P:cell differentiation"/>
    <property type="evidence" value="ECO:0007669"/>
    <property type="project" value="UniProtKB-KW"/>
</dbReference>
<dbReference type="PANTHER" id="PTHR46199:SF5">
    <property type="entry name" value="RAC GTPASE-ACTIVATING PROTEIN 1"/>
    <property type="match status" value="1"/>
</dbReference>
<feature type="coiled-coil region" evidence="32">
    <location>
        <begin position="115"/>
        <end position="163"/>
    </location>
</feature>
<dbReference type="SUPFAM" id="SSF57889">
    <property type="entry name" value="Cysteine-rich domain"/>
    <property type="match status" value="1"/>
</dbReference>
<dbReference type="GO" id="GO:0000281">
    <property type="term" value="P:mitotic cytokinesis"/>
    <property type="evidence" value="ECO:0007669"/>
    <property type="project" value="TreeGrafter"/>
</dbReference>
<keyword evidence="28" id="KW-0131">Cell cycle</keyword>
<sequence>MIVSGCLSRAVTTPQLQPIVLVWRADLKYNHRSSGLRKQRHTPLHLPTQRSSRTLCAMEATPNLLNLLENMRAYADLLLSEGVEPQFLQMAMCFERCRGQWLRVEEELGGCREMLTKAETERGALEVKLKHARNQVDVEVRRRQKAEAECEKLDRQIQLIRDLLVCEGSTSLQLNEEQRSALAFLNARTRTSNLNNSRRLTTIDESTSILSDISYDKTDDSLDWDSSAIRTVRLRKRQKRRSSRLHVEGPSDGPKRSRSTGRKSEKANESIVAKTTLTVPADGGPIQAVSTIQAIPYRVHGTRNAVHWETDTDTLSCVSDAPSAPPSVVCTPTPAKASIPQKAHAFVSKTVIKPESCIPCGKRIKFGKLSLKCQVCRVVAHVECREKCPLPCNPISSATPTKNVEGILSDYVPSHGPMIPQLVIQCVSEIEQRGLRETGLYRISGSDRVVRDLKERFMRGGNSVPPLGRVDDIHAVTGLLKDFLRKLKEPLLTCRLNRAFMEAAEILDEDNSIAAMYQNISDLPQPNRDTLAFLILHLQRVALSPDTKMDNTNLARVFGPTIVGHAVTDPDHMTLLTDTQRQPRVVERLLSLPAEYWRQFLMAQDNVLLGSTNGNHGYHTPEQKVSILGPVTTPEHQMSKTPSSSSLSQRVKSTLSTPIFGSRSKASAGLGRQGNFFSSPLLK</sequence>
<evidence type="ECO:0000256" key="19">
    <source>
        <dbReference type="ARBA" id="ARBA00022843"/>
    </source>
</evidence>
<dbReference type="CDD" id="cd20821">
    <property type="entry name" value="C1_MgcRacGAP"/>
    <property type="match status" value="1"/>
</dbReference>
<evidence type="ECO:0000256" key="9">
    <source>
        <dbReference type="ARBA" id="ARBA00022473"/>
    </source>
</evidence>
<evidence type="ECO:0000256" key="20">
    <source>
        <dbReference type="ARBA" id="ARBA00022871"/>
    </source>
</evidence>
<dbReference type="GO" id="GO:0008270">
    <property type="term" value="F:zinc ion binding"/>
    <property type="evidence" value="ECO:0007669"/>
    <property type="project" value="UniProtKB-KW"/>
</dbReference>
<keyword evidence="26" id="KW-0206">Cytoskeleton</keyword>
<dbReference type="EMBL" id="JADWDJ010000010">
    <property type="protein sequence ID" value="KAG5275168.1"/>
    <property type="molecule type" value="Genomic_DNA"/>
</dbReference>
<dbReference type="GO" id="GO:0007266">
    <property type="term" value="P:Rho protein signal transduction"/>
    <property type="evidence" value="ECO:0007669"/>
    <property type="project" value="TreeGrafter"/>
</dbReference>
<keyword evidence="12" id="KW-1017">Isopeptide bond</keyword>
<organism evidence="36 37">
    <name type="scientific">Alosa alosa</name>
    <name type="common">allis shad</name>
    <dbReference type="NCBI Taxonomy" id="278164"/>
    <lineage>
        <taxon>Eukaryota</taxon>
        <taxon>Metazoa</taxon>
        <taxon>Chordata</taxon>
        <taxon>Craniata</taxon>
        <taxon>Vertebrata</taxon>
        <taxon>Euteleostomi</taxon>
        <taxon>Actinopterygii</taxon>
        <taxon>Neopterygii</taxon>
        <taxon>Teleostei</taxon>
        <taxon>Clupei</taxon>
        <taxon>Clupeiformes</taxon>
        <taxon>Clupeoidei</taxon>
        <taxon>Clupeidae</taxon>
        <taxon>Alosa</taxon>
    </lineage>
</organism>
<evidence type="ECO:0000256" key="27">
    <source>
        <dbReference type="ARBA" id="ARBA00023242"/>
    </source>
</evidence>
<keyword evidence="20" id="KW-0744">Spermatogenesis</keyword>
<keyword evidence="37" id="KW-1185">Reference proteome</keyword>
<keyword evidence="21" id="KW-0007">Acetylation</keyword>
<dbReference type="GO" id="GO:0005634">
    <property type="term" value="C:nucleus"/>
    <property type="evidence" value="ECO:0007669"/>
    <property type="project" value="UniProtKB-SubCell"/>
</dbReference>
<dbReference type="InterPro" id="IPR046349">
    <property type="entry name" value="C1-like_sf"/>
</dbReference>
<evidence type="ECO:0000256" key="5">
    <source>
        <dbReference type="ARBA" id="ARBA00004413"/>
    </source>
</evidence>
<dbReference type="GO" id="GO:0006811">
    <property type="term" value="P:monoatomic ion transport"/>
    <property type="evidence" value="ECO:0007669"/>
    <property type="project" value="UniProtKB-KW"/>
</dbReference>
<keyword evidence="18" id="KW-0862">Zinc</keyword>
<dbReference type="InterPro" id="IPR002219">
    <property type="entry name" value="PKC_DAG/PE"/>
</dbReference>
<evidence type="ECO:0000256" key="29">
    <source>
        <dbReference type="ARBA" id="ARBA00023329"/>
    </source>
</evidence>
<evidence type="ECO:0000256" key="8">
    <source>
        <dbReference type="ARBA" id="ARBA00022468"/>
    </source>
</evidence>
<evidence type="ECO:0000256" key="24">
    <source>
        <dbReference type="ARBA" id="ARBA00023121"/>
    </source>
</evidence>
<dbReference type="InterPro" id="IPR000198">
    <property type="entry name" value="RhoGAP_dom"/>
</dbReference>
<feature type="domain" description="Rho-GAP" evidence="35">
    <location>
        <begin position="406"/>
        <end position="597"/>
    </location>
</feature>
<evidence type="ECO:0000256" key="31">
    <source>
        <dbReference type="ARBA" id="ARBA00075869"/>
    </source>
</evidence>
<evidence type="ECO:0000256" key="3">
    <source>
        <dbReference type="ARBA" id="ARBA00004214"/>
    </source>
</evidence>
<evidence type="ECO:0000256" key="15">
    <source>
        <dbReference type="ARBA" id="ARBA00022723"/>
    </source>
</evidence>
<dbReference type="SMART" id="SM00109">
    <property type="entry name" value="C1"/>
    <property type="match status" value="1"/>
</dbReference>
<dbReference type="FunFam" id="3.30.60.20:FF:000033">
    <property type="entry name" value="Rac GTPase-activating protein 1"/>
    <property type="match status" value="1"/>
</dbReference>
<evidence type="ECO:0000256" key="22">
    <source>
        <dbReference type="ARBA" id="ARBA00023054"/>
    </source>
</evidence>
<evidence type="ECO:0000256" key="30">
    <source>
        <dbReference type="ARBA" id="ARBA00067896"/>
    </source>
</evidence>
<keyword evidence="25" id="KW-0472">Membrane</keyword>
<evidence type="ECO:0000256" key="33">
    <source>
        <dbReference type="SAM" id="MobiDB-lite"/>
    </source>
</evidence>
<dbReference type="GO" id="GO:0005096">
    <property type="term" value="F:GTPase activator activity"/>
    <property type="evidence" value="ECO:0007669"/>
    <property type="project" value="UniProtKB-KW"/>
</dbReference>
<dbReference type="GO" id="GO:0051256">
    <property type="term" value="P:mitotic spindle midzone assembly"/>
    <property type="evidence" value="ECO:0007669"/>
    <property type="project" value="TreeGrafter"/>
</dbReference>
<dbReference type="PROSITE" id="PS50081">
    <property type="entry name" value="ZF_DAG_PE_2"/>
    <property type="match status" value="1"/>
</dbReference>
<dbReference type="GO" id="GO:0001669">
    <property type="term" value="C:acrosomal vesicle"/>
    <property type="evidence" value="ECO:0007669"/>
    <property type="project" value="UniProtKB-SubCell"/>
</dbReference>
<keyword evidence="23" id="KW-0406">Ion transport</keyword>
<evidence type="ECO:0000256" key="7">
    <source>
        <dbReference type="ARBA" id="ARBA00022448"/>
    </source>
</evidence>
<dbReference type="GO" id="GO:0030496">
    <property type="term" value="C:midbody"/>
    <property type="evidence" value="ECO:0007669"/>
    <property type="project" value="UniProtKB-SubCell"/>
</dbReference>
<dbReference type="Proteomes" id="UP000823561">
    <property type="component" value="Chromosome 10"/>
</dbReference>
<evidence type="ECO:0000313" key="37">
    <source>
        <dbReference type="Proteomes" id="UP000823561"/>
    </source>
</evidence>
<name>A0AAV6GIV8_9TELE</name>
<evidence type="ECO:0000256" key="1">
    <source>
        <dbReference type="ARBA" id="ARBA00004123"/>
    </source>
</evidence>
<dbReference type="GO" id="GO:0007283">
    <property type="term" value="P:spermatogenesis"/>
    <property type="evidence" value="ECO:0007669"/>
    <property type="project" value="UniProtKB-KW"/>
</dbReference>
<keyword evidence="29" id="KW-0968">Cytoplasmic vesicle</keyword>
<dbReference type="Gene3D" id="1.10.555.10">
    <property type="entry name" value="Rho GTPase activation protein"/>
    <property type="match status" value="1"/>
</dbReference>
<reference evidence="36" key="1">
    <citation type="submission" date="2020-10" db="EMBL/GenBank/DDBJ databases">
        <title>Chromosome-scale genome assembly of the Allis shad, Alosa alosa.</title>
        <authorList>
            <person name="Margot Z."/>
            <person name="Christophe K."/>
            <person name="Cabau C."/>
            <person name="Louis A."/>
            <person name="Berthelot C."/>
            <person name="Parey E."/>
            <person name="Roest Crollius H."/>
            <person name="Montfort J."/>
            <person name="Robinson-Rechavi M."/>
            <person name="Bucao C."/>
            <person name="Bouchez O."/>
            <person name="Gislard M."/>
            <person name="Lluch J."/>
            <person name="Milhes M."/>
            <person name="Lampietro C."/>
            <person name="Lopez Roques C."/>
            <person name="Donnadieu C."/>
            <person name="Braasch I."/>
            <person name="Desvignes T."/>
            <person name="Postlethwait J."/>
            <person name="Bobe J."/>
            <person name="Guiguen Y."/>
        </authorList>
    </citation>
    <scope>NUCLEOTIDE SEQUENCE</scope>
    <source>
        <strain evidence="36">M-15738</strain>
        <tissue evidence="36">Blood</tissue>
    </source>
</reference>
<comment type="caution">
    <text evidence="36">The sequence shown here is derived from an EMBL/GenBank/DDBJ whole genome shotgun (WGS) entry which is preliminary data.</text>
</comment>
<keyword evidence="17" id="KW-0221">Differentiation</keyword>
<evidence type="ECO:0000256" key="2">
    <source>
        <dbReference type="ARBA" id="ARBA00004186"/>
    </source>
</evidence>
<evidence type="ECO:0000256" key="4">
    <source>
        <dbReference type="ARBA" id="ARBA00004218"/>
    </source>
</evidence>
<feature type="compositionally biased region" description="Basic residues" evidence="33">
    <location>
        <begin position="235"/>
        <end position="244"/>
    </location>
</feature>
<evidence type="ECO:0000256" key="28">
    <source>
        <dbReference type="ARBA" id="ARBA00023306"/>
    </source>
</evidence>
<keyword evidence="19" id="KW-0832">Ubl conjugation</keyword>
<dbReference type="FunFam" id="1.10.555.10:FF:000034">
    <property type="entry name" value="Rac GTPase-activating protein 1"/>
    <property type="match status" value="1"/>
</dbReference>
<evidence type="ECO:0000256" key="12">
    <source>
        <dbReference type="ARBA" id="ARBA00022499"/>
    </source>
</evidence>
<evidence type="ECO:0000256" key="16">
    <source>
        <dbReference type="ARBA" id="ARBA00022771"/>
    </source>
</evidence>
<evidence type="ECO:0000256" key="21">
    <source>
        <dbReference type="ARBA" id="ARBA00022990"/>
    </source>
</evidence>
<evidence type="ECO:0000259" key="35">
    <source>
        <dbReference type="PROSITE" id="PS50238"/>
    </source>
</evidence>
<dbReference type="PANTHER" id="PTHR46199">
    <property type="entry name" value="RAC GTPASE-ACTIVATING PROTEIN 1"/>
    <property type="match status" value="1"/>
</dbReference>
<evidence type="ECO:0000256" key="25">
    <source>
        <dbReference type="ARBA" id="ARBA00023136"/>
    </source>
</evidence>
<evidence type="ECO:0000256" key="10">
    <source>
        <dbReference type="ARBA" id="ARBA00022475"/>
    </source>
</evidence>
<keyword evidence="22 32" id="KW-0175">Coiled coil</keyword>
<evidence type="ECO:0000256" key="18">
    <source>
        <dbReference type="ARBA" id="ARBA00022833"/>
    </source>
</evidence>
<evidence type="ECO:0000256" key="17">
    <source>
        <dbReference type="ARBA" id="ARBA00022782"/>
    </source>
</evidence>
<feature type="region of interest" description="Disordered" evidence="33">
    <location>
        <begin position="633"/>
        <end position="652"/>
    </location>
</feature>
<dbReference type="CDD" id="cd04382">
    <property type="entry name" value="RhoGAP_MgcRacGAP"/>
    <property type="match status" value="1"/>
</dbReference>
<dbReference type="Gene3D" id="3.30.60.20">
    <property type="match status" value="1"/>
</dbReference>
<dbReference type="GO" id="GO:0032154">
    <property type="term" value="C:cleavage furrow"/>
    <property type="evidence" value="ECO:0007669"/>
    <property type="project" value="UniProtKB-SubCell"/>
</dbReference>
<dbReference type="PROSITE" id="PS50238">
    <property type="entry name" value="RHOGAP"/>
    <property type="match status" value="1"/>
</dbReference>
<evidence type="ECO:0000256" key="14">
    <source>
        <dbReference type="ARBA" id="ARBA00022618"/>
    </source>
</evidence>
<evidence type="ECO:0000256" key="13">
    <source>
        <dbReference type="ARBA" id="ARBA00022553"/>
    </source>
</evidence>
<dbReference type="SMART" id="SM00324">
    <property type="entry name" value="RhoGAP"/>
    <property type="match status" value="1"/>
</dbReference>
<dbReference type="GO" id="GO:0097149">
    <property type="term" value="C:centralspindlin complex"/>
    <property type="evidence" value="ECO:0007669"/>
    <property type="project" value="TreeGrafter"/>
</dbReference>
<dbReference type="InterPro" id="IPR008936">
    <property type="entry name" value="Rho_GTPase_activation_prot"/>
</dbReference>
<feature type="compositionally biased region" description="Basic and acidic residues" evidence="33">
    <location>
        <begin position="245"/>
        <end position="255"/>
    </location>
</feature>
<evidence type="ECO:0000256" key="32">
    <source>
        <dbReference type="SAM" id="Coils"/>
    </source>
</evidence>
<dbReference type="SUPFAM" id="SSF48350">
    <property type="entry name" value="GTPase activation domain, GAP"/>
    <property type="match status" value="1"/>
</dbReference>
<feature type="region of interest" description="Disordered" evidence="33">
    <location>
        <begin position="235"/>
        <end position="271"/>
    </location>
</feature>
<evidence type="ECO:0000256" key="23">
    <source>
        <dbReference type="ARBA" id="ARBA00023065"/>
    </source>
</evidence>
<keyword evidence="27" id="KW-0539">Nucleus</keyword>
<keyword evidence="10" id="KW-1003">Cell membrane</keyword>
<feature type="compositionally biased region" description="Polar residues" evidence="33">
    <location>
        <begin position="634"/>
        <end position="652"/>
    </location>
</feature>
<protein>
    <recommendedName>
        <fullName evidence="30">Rac GTPase-activating protein 1</fullName>
    </recommendedName>
    <alternativeName>
        <fullName evidence="31">Male germ cell RacGap</fullName>
    </alternativeName>
</protein>
<keyword evidence="7" id="KW-0813">Transport</keyword>
<dbReference type="Pfam" id="PF00620">
    <property type="entry name" value="RhoGAP"/>
    <property type="match status" value="1"/>
</dbReference>
<keyword evidence="15" id="KW-0479">Metal-binding</keyword>
<keyword evidence="13" id="KW-0597">Phosphoprotein</keyword>
<feature type="domain" description="Phorbol-ester/DAG-type" evidence="34">
    <location>
        <begin position="343"/>
        <end position="392"/>
    </location>
</feature>
<evidence type="ECO:0000256" key="6">
    <source>
        <dbReference type="ARBA" id="ARBA00004626"/>
    </source>
</evidence>
<keyword evidence="14" id="KW-0132">Cell division</keyword>
<keyword evidence="24" id="KW-0446">Lipid-binding</keyword>
<evidence type="ECO:0000256" key="11">
    <source>
        <dbReference type="ARBA" id="ARBA00022490"/>
    </source>
</evidence>